<evidence type="ECO:0000256" key="2">
    <source>
        <dbReference type="ARBA" id="ARBA00022723"/>
    </source>
</evidence>
<sequence>MHIDRGHLLGSVLHHRQAAATAVFVAQKFEDLLGRVPLLGRRRSVSFHATFLGAECYARWQAMTEVERASPPGRDNRRADQQVLWHPPRRCGNSCAACSRSCSCIGAFCVADVSADEPDPALDRRHFLIAAGASAALIVGAGGTRAQAQATPPASNSGTTYTGDVIDGKRVVSALDVNDLEPGSVHRLYFRGVEAPTGQHWLVSVTVARGASPGKRLVLTSGVHGDEMSSIHTVQTVMNQLDPAAMSGTVTAVTDVSRPALESMQRRWPNSGRGIDLTDMNREWPGNENGPTAAGRHAWLLFNRLLRPNADYAIDFHTGTTGFGVTGFNIGEMRIPEIRAMMELYPVSQIADNPAYPGVLHNAFIDAGIPSFCPEVGAARGLDAELISLFVEGTMNVLKHHGILAGPMGRTGADVRVFVGNASFPVLATAGGLVEYLVKLNDPVEAGQKIAIQRDSFGEVAAEYESGVSGEVLGLRSDAMAEPGNPLAFVLFAEPGPREPETYPE</sequence>
<evidence type="ECO:0000259" key="5">
    <source>
        <dbReference type="Pfam" id="PF24827"/>
    </source>
</evidence>
<dbReference type="InterPro" id="IPR055438">
    <property type="entry name" value="AstE_AspA_cat"/>
</dbReference>
<dbReference type="EMBL" id="JACIEM010000002">
    <property type="protein sequence ID" value="MBB4002592.1"/>
    <property type="molecule type" value="Genomic_DNA"/>
</dbReference>
<dbReference type="CDD" id="cd06251">
    <property type="entry name" value="M14_ASTE_ASPA-like"/>
    <property type="match status" value="1"/>
</dbReference>
<comment type="cofactor">
    <cofactor evidence="1">
        <name>Zn(2+)</name>
        <dbReference type="ChEBI" id="CHEBI:29105"/>
    </cofactor>
</comment>
<evidence type="ECO:0000313" key="6">
    <source>
        <dbReference type="EMBL" id="MBB4002592.1"/>
    </source>
</evidence>
<protein>
    <recommendedName>
        <fullName evidence="5">Succinylglutamate desuccinylase/Aspartoacylase catalytic domain-containing protein</fullName>
    </recommendedName>
</protein>
<evidence type="ECO:0000256" key="1">
    <source>
        <dbReference type="ARBA" id="ARBA00001947"/>
    </source>
</evidence>
<name>A0A7W6HCM5_9HYPH</name>
<dbReference type="GO" id="GO:0016788">
    <property type="term" value="F:hydrolase activity, acting on ester bonds"/>
    <property type="evidence" value="ECO:0007669"/>
    <property type="project" value="InterPro"/>
</dbReference>
<keyword evidence="2" id="KW-0479">Metal-binding</keyword>
<keyword evidence="3" id="KW-0378">Hydrolase</keyword>
<dbReference type="PANTHER" id="PTHR37326:SF1">
    <property type="entry name" value="BLL3975 PROTEIN"/>
    <property type="match status" value="1"/>
</dbReference>
<dbReference type="Proteomes" id="UP000588647">
    <property type="component" value="Unassembled WGS sequence"/>
</dbReference>
<dbReference type="GO" id="GO:0046872">
    <property type="term" value="F:metal ion binding"/>
    <property type="evidence" value="ECO:0007669"/>
    <property type="project" value="UniProtKB-KW"/>
</dbReference>
<evidence type="ECO:0000256" key="3">
    <source>
        <dbReference type="ARBA" id="ARBA00022801"/>
    </source>
</evidence>
<organism evidence="6 7">
    <name type="scientific">Aurantimonas endophytica</name>
    <dbReference type="NCBI Taxonomy" id="1522175"/>
    <lineage>
        <taxon>Bacteria</taxon>
        <taxon>Pseudomonadati</taxon>
        <taxon>Pseudomonadota</taxon>
        <taxon>Alphaproteobacteria</taxon>
        <taxon>Hyphomicrobiales</taxon>
        <taxon>Aurantimonadaceae</taxon>
        <taxon>Aurantimonas</taxon>
    </lineage>
</organism>
<evidence type="ECO:0000313" key="7">
    <source>
        <dbReference type="Proteomes" id="UP000588647"/>
    </source>
</evidence>
<comment type="caution">
    <text evidence="6">The sequence shown here is derived from an EMBL/GenBank/DDBJ whole genome shotgun (WGS) entry which is preliminary data.</text>
</comment>
<feature type="domain" description="Succinylglutamate desuccinylase/Aspartoacylase catalytic" evidence="5">
    <location>
        <begin position="213"/>
        <end position="400"/>
    </location>
</feature>
<keyword evidence="4" id="KW-0862">Zinc</keyword>
<gene>
    <name evidence="6" type="ORF">GGR03_001667</name>
</gene>
<reference evidence="6 7" key="1">
    <citation type="submission" date="2020-08" db="EMBL/GenBank/DDBJ databases">
        <title>Genomic Encyclopedia of Type Strains, Phase IV (KMG-IV): sequencing the most valuable type-strain genomes for metagenomic binning, comparative biology and taxonomic classification.</title>
        <authorList>
            <person name="Goeker M."/>
        </authorList>
    </citation>
    <scope>NUCLEOTIDE SEQUENCE [LARGE SCALE GENOMIC DNA]</scope>
    <source>
        <strain evidence="6 7">DSM 103570</strain>
    </source>
</reference>
<evidence type="ECO:0000256" key="4">
    <source>
        <dbReference type="ARBA" id="ARBA00022833"/>
    </source>
</evidence>
<dbReference type="InterPro" id="IPR053138">
    <property type="entry name" value="N-alpha-Ac-DABA_deacetylase"/>
</dbReference>
<dbReference type="PANTHER" id="PTHR37326">
    <property type="entry name" value="BLL3975 PROTEIN"/>
    <property type="match status" value="1"/>
</dbReference>
<dbReference type="Gene3D" id="3.40.630.10">
    <property type="entry name" value="Zn peptidases"/>
    <property type="match status" value="1"/>
</dbReference>
<dbReference type="Pfam" id="PF24827">
    <property type="entry name" value="AstE_AspA_cat"/>
    <property type="match status" value="1"/>
</dbReference>
<proteinExistence type="predicted"/>
<dbReference type="AlphaFoldDB" id="A0A7W6HCM5"/>
<keyword evidence="7" id="KW-1185">Reference proteome</keyword>
<accession>A0A7W6HCM5</accession>
<dbReference type="SUPFAM" id="SSF53187">
    <property type="entry name" value="Zn-dependent exopeptidases"/>
    <property type="match status" value="1"/>
</dbReference>